<dbReference type="Proteomes" id="UP000636800">
    <property type="component" value="Chromosome 1"/>
</dbReference>
<accession>A0A835RWF4</accession>
<organism evidence="4 5">
    <name type="scientific">Vanilla planifolia</name>
    <name type="common">Vanilla</name>
    <dbReference type="NCBI Taxonomy" id="51239"/>
    <lineage>
        <taxon>Eukaryota</taxon>
        <taxon>Viridiplantae</taxon>
        <taxon>Streptophyta</taxon>
        <taxon>Embryophyta</taxon>
        <taxon>Tracheophyta</taxon>
        <taxon>Spermatophyta</taxon>
        <taxon>Magnoliopsida</taxon>
        <taxon>Liliopsida</taxon>
        <taxon>Asparagales</taxon>
        <taxon>Orchidaceae</taxon>
        <taxon>Vanilloideae</taxon>
        <taxon>Vanilleae</taxon>
        <taxon>Vanilla</taxon>
    </lineage>
</organism>
<dbReference type="GO" id="GO:0003729">
    <property type="term" value="F:mRNA binding"/>
    <property type="evidence" value="ECO:0007669"/>
    <property type="project" value="UniProtKB-ARBA"/>
</dbReference>
<dbReference type="InterPro" id="IPR002885">
    <property type="entry name" value="PPR_rpt"/>
</dbReference>
<comment type="similarity">
    <text evidence="1">Belongs to the PPR family. P subfamily.</text>
</comment>
<protein>
    <recommendedName>
        <fullName evidence="6">Pentatricopeptide repeat-containing protein</fullName>
    </recommendedName>
</protein>
<evidence type="ECO:0000256" key="3">
    <source>
        <dbReference type="PROSITE-ProRule" id="PRU00708"/>
    </source>
</evidence>
<gene>
    <name evidence="4" type="ORF">HPP92_001535</name>
</gene>
<dbReference type="AlphaFoldDB" id="A0A835RWF4"/>
<dbReference type="GO" id="GO:0005739">
    <property type="term" value="C:mitochondrion"/>
    <property type="evidence" value="ECO:0007669"/>
    <property type="project" value="TreeGrafter"/>
</dbReference>
<evidence type="ECO:0000256" key="1">
    <source>
        <dbReference type="ARBA" id="ARBA00007626"/>
    </source>
</evidence>
<dbReference type="OrthoDB" id="118550at2759"/>
<name>A0A835RWF4_VANPL</name>
<dbReference type="PANTHER" id="PTHR45717">
    <property type="entry name" value="OS12G0527900 PROTEIN"/>
    <property type="match status" value="1"/>
</dbReference>
<feature type="repeat" description="PPR" evidence="3">
    <location>
        <begin position="214"/>
        <end position="248"/>
    </location>
</feature>
<dbReference type="EMBL" id="JADCNL010000001">
    <property type="protein sequence ID" value="KAG0496844.1"/>
    <property type="molecule type" value="Genomic_DNA"/>
</dbReference>
<reference evidence="4 5" key="1">
    <citation type="journal article" date="2020" name="Nat. Food">
        <title>A phased Vanilla planifolia genome enables genetic improvement of flavour and production.</title>
        <authorList>
            <person name="Hasing T."/>
            <person name="Tang H."/>
            <person name="Brym M."/>
            <person name="Khazi F."/>
            <person name="Huang T."/>
            <person name="Chambers A.H."/>
        </authorList>
    </citation>
    <scope>NUCLEOTIDE SEQUENCE [LARGE SCALE GENOMIC DNA]</scope>
    <source>
        <tissue evidence="4">Leaf</tissue>
    </source>
</reference>
<proteinExistence type="inferred from homology"/>
<dbReference type="PROSITE" id="PS51375">
    <property type="entry name" value="PPR"/>
    <property type="match status" value="2"/>
</dbReference>
<dbReference type="Pfam" id="PF13812">
    <property type="entry name" value="PPR_3"/>
    <property type="match status" value="1"/>
</dbReference>
<dbReference type="SUPFAM" id="SSF48452">
    <property type="entry name" value="TPR-like"/>
    <property type="match status" value="1"/>
</dbReference>
<evidence type="ECO:0000256" key="2">
    <source>
        <dbReference type="ARBA" id="ARBA00022737"/>
    </source>
</evidence>
<dbReference type="Gene3D" id="1.25.40.10">
    <property type="entry name" value="Tetratricopeptide repeat domain"/>
    <property type="match status" value="3"/>
</dbReference>
<keyword evidence="5" id="KW-1185">Reference proteome</keyword>
<dbReference type="PANTHER" id="PTHR45717:SF3">
    <property type="entry name" value="OS04G0544400 PROTEIN"/>
    <property type="match status" value="1"/>
</dbReference>
<sequence>MPTTILPSLPFPNFLSFSAHGSLETHVRVHVVSTVLWDERRRSGVVRSSIPKVYSHGTVDYERRRSGGVRISIPKVYSHGTVDYERRPVLKWSTLYRRISMMEECGAGSSAELERWENEEQQLSKWELFRVIKELRKFGRYKRALEACYLIQFFFLGPYFSSSNFHIYHWMASQGDRFSLSSSDMAIQVDLIAKVHGILHAEEYFHKLPEMWKDRRTYGALLHSYAMAKMKEKAEVTLEAMKAEGCANHTLPFNVIMSLYLTLKDHDKVSSTIKEMKERNIFFDLYSYNIWITNCGALGDLQEMERVTQELIANTRLYADWTIYTTLATMYTRFGEIEKAQTCLKDAELRIAGRDRTPFNFLLGLYSSTGTKDDVYRIWRRYKSNYRILNSGYRIMLHSLIKLGDIEGAEQIYEEWLSSTSNLDPKVSYAIISGYIKEGRVDDARDILNGLIARGGKPKPVSWEILADGYIQVNRISEALSCMVTAASYEDLGGWRPKVTTVENILNLCGEHDEKKSVQVLVDVLRRTGCLEMEEYNSLLSKLDYLPLPGGIGKV</sequence>
<dbReference type="Pfam" id="PF01535">
    <property type="entry name" value="PPR"/>
    <property type="match status" value="3"/>
</dbReference>
<dbReference type="InterPro" id="IPR011990">
    <property type="entry name" value="TPR-like_helical_dom_sf"/>
</dbReference>
<keyword evidence="2" id="KW-0677">Repeat</keyword>
<evidence type="ECO:0000313" key="4">
    <source>
        <dbReference type="EMBL" id="KAG0496844.1"/>
    </source>
</evidence>
<evidence type="ECO:0000313" key="5">
    <source>
        <dbReference type="Proteomes" id="UP000636800"/>
    </source>
</evidence>
<dbReference type="NCBIfam" id="TIGR00756">
    <property type="entry name" value="PPR"/>
    <property type="match status" value="2"/>
</dbReference>
<comment type="caution">
    <text evidence="4">The sequence shown here is derived from an EMBL/GenBank/DDBJ whole genome shotgun (WGS) entry which is preliminary data.</text>
</comment>
<evidence type="ECO:0008006" key="6">
    <source>
        <dbReference type="Google" id="ProtNLM"/>
    </source>
</evidence>
<feature type="repeat" description="PPR" evidence="3">
    <location>
        <begin position="424"/>
        <end position="458"/>
    </location>
</feature>